<dbReference type="GO" id="GO:0000964">
    <property type="term" value="P:mitochondrial RNA 5'-end processing"/>
    <property type="evidence" value="ECO:0007669"/>
    <property type="project" value="TreeGrafter"/>
</dbReference>
<feature type="compositionally biased region" description="Basic and acidic residues" evidence="1">
    <location>
        <begin position="853"/>
        <end position="867"/>
    </location>
</feature>
<protein>
    <submittedName>
        <fullName evidence="2">Uncharacterized protein</fullName>
    </submittedName>
</protein>
<dbReference type="AlphaFoldDB" id="A0A427YNX4"/>
<dbReference type="OrthoDB" id="10249045at2759"/>
<name>A0A427YNX4_9TREE</name>
<dbReference type="InterPro" id="IPR013943">
    <property type="entry name" value="Pet127"/>
</dbReference>
<dbReference type="Pfam" id="PF08634">
    <property type="entry name" value="Pet127"/>
    <property type="match status" value="1"/>
</dbReference>
<accession>A0A427YNX4</accession>
<proteinExistence type="predicted"/>
<feature type="region of interest" description="Disordered" evidence="1">
    <location>
        <begin position="781"/>
        <end position="899"/>
    </location>
</feature>
<evidence type="ECO:0000256" key="1">
    <source>
        <dbReference type="SAM" id="MobiDB-lite"/>
    </source>
</evidence>
<dbReference type="PANTHER" id="PTHR31014">
    <property type="entry name" value="MITOCHONDRIAL TRANSLATION SYSTEM COMPONENT PET127-RELATED"/>
    <property type="match status" value="1"/>
</dbReference>
<organism evidence="2 3">
    <name type="scientific">Saitozyma podzolica</name>
    <dbReference type="NCBI Taxonomy" id="1890683"/>
    <lineage>
        <taxon>Eukaryota</taxon>
        <taxon>Fungi</taxon>
        <taxon>Dikarya</taxon>
        <taxon>Basidiomycota</taxon>
        <taxon>Agaricomycotina</taxon>
        <taxon>Tremellomycetes</taxon>
        <taxon>Tremellales</taxon>
        <taxon>Trimorphomycetaceae</taxon>
        <taxon>Saitozyma</taxon>
    </lineage>
</organism>
<evidence type="ECO:0000313" key="2">
    <source>
        <dbReference type="EMBL" id="RSH92777.1"/>
    </source>
</evidence>
<dbReference type="STRING" id="1890683.A0A427YNX4"/>
<dbReference type="GO" id="GO:0005740">
    <property type="term" value="C:mitochondrial envelope"/>
    <property type="evidence" value="ECO:0007669"/>
    <property type="project" value="TreeGrafter"/>
</dbReference>
<dbReference type="EMBL" id="RSCD01000005">
    <property type="protein sequence ID" value="RSH92777.1"/>
    <property type="molecule type" value="Genomic_DNA"/>
</dbReference>
<keyword evidence="3" id="KW-1185">Reference proteome</keyword>
<feature type="region of interest" description="Disordered" evidence="1">
    <location>
        <begin position="32"/>
        <end position="98"/>
    </location>
</feature>
<comment type="caution">
    <text evidence="2">The sequence shown here is derived from an EMBL/GenBank/DDBJ whole genome shotgun (WGS) entry which is preliminary data.</text>
</comment>
<feature type="compositionally biased region" description="Basic and acidic residues" evidence="1">
    <location>
        <begin position="77"/>
        <end position="92"/>
    </location>
</feature>
<feature type="compositionally biased region" description="Basic and acidic residues" evidence="1">
    <location>
        <begin position="806"/>
        <end position="836"/>
    </location>
</feature>
<gene>
    <name evidence="2" type="ORF">EHS25_008223</name>
</gene>
<dbReference type="PANTHER" id="PTHR31014:SF0">
    <property type="entry name" value="MITOCHONDRIAL TRANSLATION SYSTEM COMPONENT PET127-RELATED"/>
    <property type="match status" value="1"/>
</dbReference>
<dbReference type="Proteomes" id="UP000279259">
    <property type="component" value="Unassembled WGS sequence"/>
</dbReference>
<reference evidence="2 3" key="1">
    <citation type="submission" date="2018-11" db="EMBL/GenBank/DDBJ databases">
        <title>Genome sequence of Saitozyma podzolica DSM 27192.</title>
        <authorList>
            <person name="Aliyu H."/>
            <person name="Gorte O."/>
            <person name="Ochsenreither K."/>
        </authorList>
    </citation>
    <scope>NUCLEOTIDE SEQUENCE [LARGE SCALE GENOMIC DNA]</scope>
    <source>
        <strain evidence="2 3">DSM 27192</strain>
    </source>
</reference>
<feature type="compositionally biased region" description="Basic and acidic residues" evidence="1">
    <location>
        <begin position="263"/>
        <end position="289"/>
    </location>
</feature>
<feature type="compositionally biased region" description="Low complexity" evidence="1">
    <location>
        <begin position="124"/>
        <end position="133"/>
    </location>
</feature>
<feature type="compositionally biased region" description="Basic and acidic residues" evidence="1">
    <location>
        <begin position="783"/>
        <end position="799"/>
    </location>
</feature>
<sequence>MPPLAKTRYSFKRSGYSASPFRRAAAKELQAELSLGSSSRAEHEKRKFGPRMNPGPAGDLQFPKQDTDETSGTNDTVRVDPTRGDLQGRDGTTEAGTLVRGQALWELLTRGSSSYALPVALSVSASASASSSSTPGLISSREPISSVGSSSIHPQRVTAGPGTDAKSVSQSVASPGPTSPGASCSSKSGLPMLAIGQTSSLDIRIPSRNGSKDKSDSVKSSTGSSGPGTSDISTTRPLRTASRITSSRSSRSGKKQGTTSARAIHDRPKAHVDHKSGSDRALAEMKDRSAQAGEPAEGDIEAILREVPPHLDMDDESVEMWTDVLNGSVRPQDVVMTEVKPAREMKVDKLHPHLSRVLFRQVEDSRTGVFNFDPDLSPIPTPDKFAFHRTPQYITPSQDSELLELAKQSKTSFVGSTSTLTKSLSQVYFALSGGKGVDISSLSQGFGSERTDFTAGASLPAAIVIGPLSDGLYYVDSDKSFDSENVLSDFGRILEKRLTTETDDFNRFLRSAPESAVPQDERTEREAYRYRKVGSLLMRSQLDCHDPRLPGHGVFDIKTRACLPIRHDRANWIANSAYDISKERGLKWSYERELYDLIRAGMLKYSFQARIGDMDGIFVAYHNTARVFGFQYLPLSELDEILFGSTEMAERYFNLCVAVLEVIIKQIVAEFPKQTVSVILNQAGSGEVKAFVQPREPDTGVSGGSRPFRAISVSLENLINGEKAQSGEIDQPPGSGVGSDWTVKYTVRKNTSDTAAVSEAKREMNAARRLLLSMNVLNLPDGKTARDMKRSESHGGVKETEEEASNEEKTEKADGSRVKSEGEVDSQRQSHSHSEGEGQVQEQEGGMGRTRWKTPDRRITALRRDAQESGAAYERNKAKWRSDDQEVWWAGKRGDSYAE</sequence>
<feature type="region of interest" description="Disordered" evidence="1">
    <location>
        <begin position="124"/>
        <end position="296"/>
    </location>
</feature>
<feature type="compositionally biased region" description="Low complexity" evidence="1">
    <location>
        <begin position="218"/>
        <end position="250"/>
    </location>
</feature>
<feature type="compositionally biased region" description="Basic and acidic residues" evidence="1">
    <location>
        <begin position="874"/>
        <end position="884"/>
    </location>
</feature>
<feature type="compositionally biased region" description="Polar residues" evidence="1">
    <location>
        <begin position="134"/>
        <end position="153"/>
    </location>
</feature>
<evidence type="ECO:0000313" key="3">
    <source>
        <dbReference type="Proteomes" id="UP000279259"/>
    </source>
</evidence>